<protein>
    <submittedName>
        <fullName evidence="1">Uncharacterized protein</fullName>
    </submittedName>
</protein>
<proteinExistence type="predicted"/>
<dbReference type="Proteomes" id="UP000289738">
    <property type="component" value="Chromosome A03"/>
</dbReference>
<sequence length="38" mass="4237">MIINSSPFMNSVLVLQNLCVFGPGLNPFDPYCVAHNFH</sequence>
<comment type="caution">
    <text evidence="1">The sequence shown here is derived from an EMBL/GenBank/DDBJ whole genome shotgun (WGS) entry which is preliminary data.</text>
</comment>
<evidence type="ECO:0000313" key="2">
    <source>
        <dbReference type="Proteomes" id="UP000289738"/>
    </source>
</evidence>
<accession>A0A445DUJ6</accession>
<gene>
    <name evidence="1" type="ORF">Ahy_A03g012948</name>
</gene>
<organism evidence="1 2">
    <name type="scientific">Arachis hypogaea</name>
    <name type="common">Peanut</name>
    <dbReference type="NCBI Taxonomy" id="3818"/>
    <lineage>
        <taxon>Eukaryota</taxon>
        <taxon>Viridiplantae</taxon>
        <taxon>Streptophyta</taxon>
        <taxon>Embryophyta</taxon>
        <taxon>Tracheophyta</taxon>
        <taxon>Spermatophyta</taxon>
        <taxon>Magnoliopsida</taxon>
        <taxon>eudicotyledons</taxon>
        <taxon>Gunneridae</taxon>
        <taxon>Pentapetalae</taxon>
        <taxon>rosids</taxon>
        <taxon>fabids</taxon>
        <taxon>Fabales</taxon>
        <taxon>Fabaceae</taxon>
        <taxon>Papilionoideae</taxon>
        <taxon>50 kb inversion clade</taxon>
        <taxon>dalbergioids sensu lato</taxon>
        <taxon>Dalbergieae</taxon>
        <taxon>Pterocarpus clade</taxon>
        <taxon>Arachis</taxon>
    </lineage>
</organism>
<reference evidence="1 2" key="1">
    <citation type="submission" date="2019-01" db="EMBL/GenBank/DDBJ databases">
        <title>Sequencing of cultivated peanut Arachis hypogaea provides insights into genome evolution and oil improvement.</title>
        <authorList>
            <person name="Chen X."/>
        </authorList>
    </citation>
    <scope>NUCLEOTIDE SEQUENCE [LARGE SCALE GENOMIC DNA]</scope>
    <source>
        <strain evidence="2">cv. Fuhuasheng</strain>
        <tissue evidence="1">Leaves</tissue>
    </source>
</reference>
<dbReference type="AlphaFoldDB" id="A0A445DUJ6"/>
<name>A0A445DUJ6_ARAHY</name>
<keyword evidence="2" id="KW-1185">Reference proteome</keyword>
<dbReference type="EMBL" id="SDMP01000003">
    <property type="protein sequence ID" value="RYR66849.1"/>
    <property type="molecule type" value="Genomic_DNA"/>
</dbReference>
<evidence type="ECO:0000313" key="1">
    <source>
        <dbReference type="EMBL" id="RYR66849.1"/>
    </source>
</evidence>